<organism evidence="1 2">
    <name type="scientific">Plasmodium vivax</name>
    <name type="common">malaria parasite P. vivax</name>
    <dbReference type="NCBI Taxonomy" id="5855"/>
    <lineage>
        <taxon>Eukaryota</taxon>
        <taxon>Sar</taxon>
        <taxon>Alveolata</taxon>
        <taxon>Apicomplexa</taxon>
        <taxon>Aconoidasida</taxon>
        <taxon>Haemosporida</taxon>
        <taxon>Plasmodiidae</taxon>
        <taxon>Plasmodium</taxon>
        <taxon>Plasmodium (Plasmodium)</taxon>
    </lineage>
</organism>
<gene>
    <name evidence="1" type="ORF">PVC01_000071200</name>
</gene>
<dbReference type="VEuPathDB" id="PlasmoDB:PVP01_0949600"/>
<name>A0A1G4E7W3_PLAVI</name>
<dbReference type="Pfam" id="PF05795">
    <property type="entry name" value="Plasmodium_Vir"/>
    <property type="match status" value="1"/>
</dbReference>
<sequence>MFDLEGGGTQVEADDETISESTIQGQRIIFEHLPAYIFEQKLKEDATDNNFSGYYNVVKHISERYGWGNDLFKKLSRNISLVHDSYIEGDEFNRKRCYDLNYWLYDNVYKNLESSNTNDTDYFKDISTKLQGVWKNIVDNEFKDRPYQCYPDKELLLNMGYLQEIKDLFDFYEDYNEMKKEIIADTSGSCRRYVEYLKQRIPVYYTWRDSCKVPEYTCKRYIDDYMKYRPASIVPDLSPWVVLTYPGNKCYATVYDIFVKAKEQPKRNDGIYKKKMEKLEKLNPGKSLLNISMGEGLRGSEFFIPGDHDDYWLRLKWDILLYITDDITPPVLGIVGTLLIFWALYKFTPIGKTVRRTRAKVRKRIRPNINYDDIKLLYGSEESLNSSTDSYDYNNDYNNDYDNDDYSNSNSNSSYNLSYASTLDY</sequence>
<dbReference type="InterPro" id="IPR008780">
    <property type="entry name" value="Plasmodium_Vir"/>
</dbReference>
<dbReference type="AlphaFoldDB" id="A0A1G4E7W3"/>
<dbReference type="VEuPathDB" id="PlasmoDB:PVW1_130054700"/>
<accession>A0A1G4E7W3</accession>
<proteinExistence type="predicted"/>
<dbReference type="Proteomes" id="UP000305196">
    <property type="component" value="Unassembled WGS sequence"/>
</dbReference>
<dbReference type="EMBL" id="FLYI01000208">
    <property type="protein sequence ID" value="SCA60481.1"/>
    <property type="molecule type" value="Genomic_DNA"/>
</dbReference>
<evidence type="ECO:0000313" key="1">
    <source>
        <dbReference type="EMBL" id="SCA60481.1"/>
    </source>
</evidence>
<dbReference type="VEuPathDB" id="PlasmoDB:PVPAM_030028600"/>
<protein>
    <submittedName>
        <fullName evidence="1">VIR protein</fullName>
    </submittedName>
</protein>
<dbReference type="VEuPathDB" id="PlasmoDB:PVX_108770"/>
<evidence type="ECO:0000313" key="2">
    <source>
        <dbReference type="Proteomes" id="UP000305196"/>
    </source>
</evidence>
<reference evidence="1 2" key="1">
    <citation type="submission" date="2016-07" db="EMBL/GenBank/DDBJ databases">
        <authorList>
            <consortium name="Pathogen Informatics"/>
        </authorList>
    </citation>
    <scope>NUCLEOTIDE SEQUENCE [LARGE SCALE GENOMIC DNA]</scope>
</reference>